<sequence length="393" mass="46352">MQKKHQALLAQIKGKERIRVVFLVIHKSVWKVDPVFQKMLADPFFDPIILVCPYTAYGDERMRQDMQECLAYFNAKGYPTYSAYNDTEKRWIKLDELTPDIVFFTNPHDLTLDEYYKNAHFNYLGCYVPYAHDVSRYENYVGQYNQIFHNSMWKIFAPHDEDLEIYRMYSQSKGRNVIVTGYPSCEAFFEIKKKSSWKSQENNRIKVIWAPHHTIDDPVLPYSNFLKLANFFQMLSFDLKDKVQFAFKPHPILKSKLFIHPDWGVEKTIQYYEYWEKTANTQLEEGDYVNLFQWSDCMIHDSGSFLAEYHYVKKPVFFIATENVESYLNPFGMAALSSCVIGSSEEEIRCFLEKMIKNEARPNLKFFNSKLAPYFIDGQPSDLIVADIKKSIN</sequence>
<dbReference type="GO" id="GO:0047355">
    <property type="term" value="F:CDP-glycerol glycerophosphotransferase activity"/>
    <property type="evidence" value="ECO:0007669"/>
    <property type="project" value="InterPro"/>
</dbReference>
<dbReference type="KEGG" id="simp:C6571_03455"/>
<reference evidence="1 2" key="1">
    <citation type="submission" date="2018-03" db="EMBL/GenBank/DDBJ databases">
        <title>Genome sequencing of Simplicispira sp.</title>
        <authorList>
            <person name="Kim S.-J."/>
            <person name="Heo J."/>
            <person name="Kwon S.-W."/>
        </authorList>
    </citation>
    <scope>NUCLEOTIDE SEQUENCE [LARGE SCALE GENOMIC DNA]</scope>
    <source>
        <strain evidence="1 2">SC1-8</strain>
    </source>
</reference>
<dbReference type="GO" id="GO:0016020">
    <property type="term" value="C:membrane"/>
    <property type="evidence" value="ECO:0007669"/>
    <property type="project" value="InterPro"/>
</dbReference>
<organism evidence="1 2">
    <name type="scientific">Simplicispira suum</name>
    <dbReference type="NCBI Taxonomy" id="2109915"/>
    <lineage>
        <taxon>Bacteria</taxon>
        <taxon>Pseudomonadati</taxon>
        <taxon>Pseudomonadota</taxon>
        <taxon>Betaproteobacteria</taxon>
        <taxon>Burkholderiales</taxon>
        <taxon>Comamonadaceae</taxon>
        <taxon>Simplicispira</taxon>
    </lineage>
</organism>
<dbReference type="Pfam" id="PF04464">
    <property type="entry name" value="Glyphos_transf"/>
    <property type="match status" value="1"/>
</dbReference>
<dbReference type="Gene3D" id="3.40.50.12580">
    <property type="match status" value="1"/>
</dbReference>
<dbReference type="InterPro" id="IPR043148">
    <property type="entry name" value="TagF_C"/>
</dbReference>
<protein>
    <recommendedName>
        <fullName evidence="3">CDP-glycerol--glycerophosphate glycerophosphotransferase</fullName>
    </recommendedName>
</protein>
<accession>A0A2S0MXN7</accession>
<gene>
    <name evidence="1" type="ORF">C6571_03455</name>
</gene>
<evidence type="ECO:0000313" key="1">
    <source>
        <dbReference type="EMBL" id="AVO40463.1"/>
    </source>
</evidence>
<name>A0A2S0MXN7_9BURK</name>
<dbReference type="InterPro" id="IPR007554">
    <property type="entry name" value="Glycerophosphate_synth"/>
</dbReference>
<keyword evidence="2" id="KW-1185">Reference proteome</keyword>
<dbReference type="EMBL" id="CP027669">
    <property type="protein sequence ID" value="AVO40463.1"/>
    <property type="molecule type" value="Genomic_DNA"/>
</dbReference>
<dbReference type="Proteomes" id="UP000239326">
    <property type="component" value="Chromosome"/>
</dbReference>
<evidence type="ECO:0000313" key="2">
    <source>
        <dbReference type="Proteomes" id="UP000239326"/>
    </source>
</evidence>
<proteinExistence type="predicted"/>
<dbReference type="SUPFAM" id="SSF53756">
    <property type="entry name" value="UDP-Glycosyltransferase/glycogen phosphorylase"/>
    <property type="match status" value="1"/>
</dbReference>
<evidence type="ECO:0008006" key="3">
    <source>
        <dbReference type="Google" id="ProtNLM"/>
    </source>
</evidence>
<dbReference type="AlphaFoldDB" id="A0A2S0MXN7"/>